<feature type="chain" id="PRO_5045171559" evidence="2">
    <location>
        <begin position="26"/>
        <end position="354"/>
    </location>
</feature>
<keyword evidence="5" id="KW-1185">Reference proteome</keyword>
<protein>
    <submittedName>
        <fullName evidence="4">SUMF1/EgtB/PvdO family nonheme iron enzyme</fullName>
    </submittedName>
</protein>
<dbReference type="PANTHER" id="PTHR23150">
    <property type="entry name" value="SULFATASE MODIFYING FACTOR 1, 2"/>
    <property type="match status" value="1"/>
</dbReference>
<feature type="compositionally biased region" description="Gly residues" evidence="1">
    <location>
        <begin position="34"/>
        <end position="44"/>
    </location>
</feature>
<gene>
    <name evidence="4" type="ORF">POL67_17475</name>
</gene>
<organism evidence="4 5">
    <name type="scientific">Polyangium mundeleinium</name>
    <dbReference type="NCBI Taxonomy" id="2995306"/>
    <lineage>
        <taxon>Bacteria</taxon>
        <taxon>Pseudomonadati</taxon>
        <taxon>Myxococcota</taxon>
        <taxon>Polyangia</taxon>
        <taxon>Polyangiales</taxon>
        <taxon>Polyangiaceae</taxon>
        <taxon>Polyangium</taxon>
    </lineage>
</organism>
<dbReference type="InterPro" id="IPR016187">
    <property type="entry name" value="CTDL_fold"/>
</dbReference>
<dbReference type="Gene3D" id="3.90.1580.10">
    <property type="entry name" value="paralog of FGE (formylglycine-generating enzyme)"/>
    <property type="match status" value="1"/>
</dbReference>
<accession>A0ABT5EMT5</accession>
<evidence type="ECO:0000313" key="4">
    <source>
        <dbReference type="EMBL" id="MDC0743145.1"/>
    </source>
</evidence>
<dbReference type="EMBL" id="JAQNDO010000001">
    <property type="protein sequence ID" value="MDC0743145.1"/>
    <property type="molecule type" value="Genomic_DNA"/>
</dbReference>
<proteinExistence type="predicted"/>
<dbReference type="SUPFAM" id="SSF56436">
    <property type="entry name" value="C-type lectin-like"/>
    <property type="match status" value="1"/>
</dbReference>
<evidence type="ECO:0000256" key="2">
    <source>
        <dbReference type="SAM" id="SignalP"/>
    </source>
</evidence>
<reference evidence="4 5" key="1">
    <citation type="submission" date="2022-11" db="EMBL/GenBank/DDBJ databases">
        <title>Minimal conservation of predation-associated metabolite biosynthetic gene clusters underscores biosynthetic potential of Myxococcota including descriptions for ten novel species: Archangium lansinium sp. nov., Myxococcus landrumus sp. nov., Nannocystis bai.</title>
        <authorList>
            <person name="Ahearne A."/>
            <person name="Stevens C."/>
            <person name="Dowd S."/>
        </authorList>
    </citation>
    <scope>NUCLEOTIDE SEQUENCE [LARGE SCALE GENOMIC DNA]</scope>
    <source>
        <strain evidence="4 5">RJM3</strain>
    </source>
</reference>
<feature type="domain" description="Sulfatase-modifying factor enzyme-like" evidence="3">
    <location>
        <begin position="122"/>
        <end position="345"/>
    </location>
</feature>
<feature type="compositionally biased region" description="Low complexity" evidence="1">
    <location>
        <begin position="45"/>
        <end position="57"/>
    </location>
</feature>
<dbReference type="RefSeq" id="WP_271918507.1">
    <property type="nucleotide sequence ID" value="NZ_JAQNDO010000001.1"/>
</dbReference>
<dbReference type="PANTHER" id="PTHR23150:SF19">
    <property type="entry name" value="FORMYLGLYCINE-GENERATING ENZYME"/>
    <property type="match status" value="1"/>
</dbReference>
<evidence type="ECO:0000313" key="5">
    <source>
        <dbReference type="Proteomes" id="UP001221411"/>
    </source>
</evidence>
<dbReference type="InterPro" id="IPR051043">
    <property type="entry name" value="Sulfatase_Mod_Factor_Kinase"/>
</dbReference>
<sequence>MRRTSLVLVGVLFLPILGCSLDTNGAIPITGGGGQAGSGAGGGASSSSGSASSSSGSAGAGGVGGMGGAGGIGGVGGAGGMGGVGGAGGMGGAGGQGGVGGGGPTCPVGSTPMVLVEGPEGPYCIDATEVTSLQYSLWLATLPAPNTQDPLCGWKNSYIPRSSGANCNNTHYDPITKPNHPVACVDWCDARAFCAGVGKRLCGAFGDQPLGYDEFNDSAKSEWTYACSNKGERNFPYGDDYEEKRCVDDPFDGTLNAGNGNSEPVKAATNCKGGNGFSGLFDMSGNVWEWEDACKPAGNPGDPKDDQCRDRGGSFWDQENRLSCTSLSVDRRRDVFNKNLGIRCCADPINLGVP</sequence>
<keyword evidence="2" id="KW-0732">Signal</keyword>
<dbReference type="InterPro" id="IPR005532">
    <property type="entry name" value="SUMF_dom"/>
</dbReference>
<dbReference type="Pfam" id="PF03781">
    <property type="entry name" value="FGE-sulfatase"/>
    <property type="match status" value="1"/>
</dbReference>
<feature type="region of interest" description="Disordered" evidence="1">
    <location>
        <begin position="34"/>
        <end position="60"/>
    </location>
</feature>
<name>A0ABT5EMT5_9BACT</name>
<dbReference type="InterPro" id="IPR042095">
    <property type="entry name" value="SUMF_sf"/>
</dbReference>
<evidence type="ECO:0000259" key="3">
    <source>
        <dbReference type="Pfam" id="PF03781"/>
    </source>
</evidence>
<dbReference type="Proteomes" id="UP001221411">
    <property type="component" value="Unassembled WGS sequence"/>
</dbReference>
<comment type="caution">
    <text evidence="4">The sequence shown here is derived from an EMBL/GenBank/DDBJ whole genome shotgun (WGS) entry which is preliminary data.</text>
</comment>
<feature type="signal peptide" evidence="2">
    <location>
        <begin position="1"/>
        <end position="25"/>
    </location>
</feature>
<evidence type="ECO:0000256" key="1">
    <source>
        <dbReference type="SAM" id="MobiDB-lite"/>
    </source>
</evidence>